<protein>
    <recommendedName>
        <fullName evidence="4">VanZ-like domain-containing protein</fullName>
    </recommendedName>
</protein>
<feature type="transmembrane region" description="Helical" evidence="1">
    <location>
        <begin position="75"/>
        <end position="96"/>
    </location>
</feature>
<feature type="transmembrane region" description="Helical" evidence="1">
    <location>
        <begin position="108"/>
        <end position="126"/>
    </location>
</feature>
<evidence type="ECO:0000256" key="1">
    <source>
        <dbReference type="SAM" id="Phobius"/>
    </source>
</evidence>
<dbReference type="Proteomes" id="UP001597045">
    <property type="component" value="Unassembled WGS sequence"/>
</dbReference>
<feature type="transmembrane region" description="Helical" evidence="1">
    <location>
        <begin position="50"/>
        <end position="70"/>
    </location>
</feature>
<evidence type="ECO:0000313" key="3">
    <source>
        <dbReference type="Proteomes" id="UP001597045"/>
    </source>
</evidence>
<reference evidence="3" key="1">
    <citation type="journal article" date="2019" name="Int. J. Syst. Evol. Microbiol.">
        <title>The Global Catalogue of Microorganisms (GCM) 10K type strain sequencing project: providing services to taxonomists for standard genome sequencing and annotation.</title>
        <authorList>
            <consortium name="The Broad Institute Genomics Platform"/>
            <consortium name="The Broad Institute Genome Sequencing Center for Infectious Disease"/>
            <person name="Wu L."/>
            <person name="Ma J."/>
        </authorList>
    </citation>
    <scope>NUCLEOTIDE SEQUENCE [LARGE SCALE GENOMIC DNA]</scope>
    <source>
        <strain evidence="3">JCM 31486</strain>
    </source>
</reference>
<keyword evidence="1" id="KW-0812">Transmembrane</keyword>
<dbReference type="EMBL" id="JBHTIS010002214">
    <property type="protein sequence ID" value="MFD1049499.1"/>
    <property type="molecule type" value="Genomic_DNA"/>
</dbReference>
<keyword evidence="3" id="KW-1185">Reference proteome</keyword>
<proteinExistence type="predicted"/>
<name>A0ABW3MIS5_9PSEU</name>
<keyword evidence="1" id="KW-1133">Transmembrane helix</keyword>
<comment type="caution">
    <text evidence="2">The sequence shown here is derived from an EMBL/GenBank/DDBJ whole genome shotgun (WGS) entry which is preliminary data.</text>
</comment>
<evidence type="ECO:0008006" key="4">
    <source>
        <dbReference type="Google" id="ProtNLM"/>
    </source>
</evidence>
<sequence>MRTLIAILATVAGGAAVVYSMFQPWYRDRLGRQIPLSDLWNGVTTNTTDAVNSLFVPVVVAVLLLLFGLIIGRKWVMAIGTLLALAVVSIFLGQQMNSPEALASQFRQGFWDAAGGVLLMLIGSIARRTNPGVARTKA</sequence>
<evidence type="ECO:0000313" key="2">
    <source>
        <dbReference type="EMBL" id="MFD1049499.1"/>
    </source>
</evidence>
<keyword evidence="1" id="KW-0472">Membrane</keyword>
<gene>
    <name evidence="2" type="ORF">ACFQ1S_30180</name>
</gene>
<organism evidence="2 3">
    <name type="scientific">Kibdelosporangium lantanae</name>
    <dbReference type="NCBI Taxonomy" id="1497396"/>
    <lineage>
        <taxon>Bacteria</taxon>
        <taxon>Bacillati</taxon>
        <taxon>Actinomycetota</taxon>
        <taxon>Actinomycetes</taxon>
        <taxon>Pseudonocardiales</taxon>
        <taxon>Pseudonocardiaceae</taxon>
        <taxon>Kibdelosporangium</taxon>
    </lineage>
</organism>
<accession>A0ABW3MIS5</accession>